<dbReference type="RefSeq" id="WP_275277595.1">
    <property type="nucleotide sequence ID" value="NZ_CP119108.1"/>
</dbReference>
<reference evidence="2 3" key="1">
    <citation type="submission" date="2023-03" db="EMBL/GenBank/DDBJ databases">
        <title>Genome sequence of Microbacterium sp. KACC 23027.</title>
        <authorList>
            <person name="Kim S."/>
            <person name="Heo J."/>
            <person name="Kwon S.-W."/>
        </authorList>
    </citation>
    <scope>NUCLEOTIDE SEQUENCE [LARGE SCALE GENOMIC DNA]</scope>
    <source>
        <strain evidence="2 3">KACC 23027</strain>
    </source>
</reference>
<name>A0ABY8BZ40_9MICO</name>
<proteinExistence type="predicted"/>
<gene>
    <name evidence="2" type="primary">eccB</name>
    <name evidence="2" type="ORF">PU630_13615</name>
</gene>
<dbReference type="EMBL" id="CP119108">
    <property type="protein sequence ID" value="WEG08265.1"/>
    <property type="molecule type" value="Genomic_DNA"/>
</dbReference>
<evidence type="ECO:0000256" key="1">
    <source>
        <dbReference type="SAM" id="Phobius"/>
    </source>
</evidence>
<dbReference type="InterPro" id="IPR007795">
    <property type="entry name" value="T7SS_EccB"/>
</dbReference>
<organism evidence="2 3">
    <name type="scientific">Microbacterium horticulturae</name>
    <dbReference type="NCBI Taxonomy" id="3028316"/>
    <lineage>
        <taxon>Bacteria</taxon>
        <taxon>Bacillati</taxon>
        <taxon>Actinomycetota</taxon>
        <taxon>Actinomycetes</taxon>
        <taxon>Micrococcales</taxon>
        <taxon>Microbacteriaceae</taxon>
        <taxon>Microbacterium</taxon>
    </lineage>
</organism>
<dbReference type="NCBIfam" id="TIGR03919">
    <property type="entry name" value="T7SS_EccB"/>
    <property type="match status" value="1"/>
</dbReference>
<dbReference type="Proteomes" id="UP001214553">
    <property type="component" value="Chromosome"/>
</dbReference>
<keyword evidence="1" id="KW-0812">Transmembrane</keyword>
<dbReference type="PANTHER" id="PTHR40765">
    <property type="entry name" value="ESX-2 SECRETION SYSTEM ATPASE ECCB2"/>
    <property type="match status" value="1"/>
</dbReference>
<dbReference type="PANTHER" id="PTHR40765:SF2">
    <property type="entry name" value="ESX-2 SECRETION SYSTEM ATPASE ECCB2"/>
    <property type="match status" value="1"/>
</dbReference>
<evidence type="ECO:0000313" key="3">
    <source>
        <dbReference type="Proteomes" id="UP001214553"/>
    </source>
</evidence>
<evidence type="ECO:0000313" key="2">
    <source>
        <dbReference type="EMBL" id="WEG08265.1"/>
    </source>
</evidence>
<sequence length="437" mass="43827">MATKGDLIQAQSFSQRRLLTAFVSGAPGGKELEPAKPMRAVIAAIALSVAVVGVGVFWGLLHPGLPSGWENGRLVLAKDTGARYVTIDGTLHPVVNTASARLLIPSSSFTVITTNQSDLADVPLGSTLGIVGAPDALPAASSLANDGWTSCTAADGLSTRIAATPAATATPDAVVVTTGSNLFVVAGHVRHPVTAADSDAVLRAAGITSSGAQKVPASWLNLFDAGTELAPITVAGPAPVGDSKLTTGEVVHIEGTADDERFLITDDGELAALSPLAWQLYQLGNGPSVHAPTEVAAAQVRGLQTAKAPAGGADWPENGFTPLDDSQRPCALLTHEGAAAQTVLASQPTTRKATAGVQVGAGAGALVYAQAGEGSSRMLTLVDATGTAFSLPGATAETVARLGYDADDVGTVEAAWTDLLPTGPALTSDAAGKTVGG</sequence>
<keyword evidence="3" id="KW-1185">Reference proteome</keyword>
<dbReference type="InterPro" id="IPR044857">
    <property type="entry name" value="T7SS_EccB_R1"/>
</dbReference>
<accession>A0ABY8BZ40</accession>
<keyword evidence="1" id="KW-0472">Membrane</keyword>
<protein>
    <submittedName>
        <fullName evidence="2">Type VII secretion protein EccB</fullName>
    </submittedName>
</protein>
<feature type="transmembrane region" description="Helical" evidence="1">
    <location>
        <begin position="40"/>
        <end position="61"/>
    </location>
</feature>
<dbReference type="Gene3D" id="3.30.2390.20">
    <property type="entry name" value="Type VII secretion system EccB, repeat 1 domain"/>
    <property type="match status" value="1"/>
</dbReference>
<dbReference type="Pfam" id="PF05108">
    <property type="entry name" value="T7SS_ESX1_EccB"/>
    <property type="match status" value="1"/>
</dbReference>
<keyword evidence="1" id="KW-1133">Transmembrane helix</keyword>